<feature type="compositionally biased region" description="Basic and acidic residues" evidence="1">
    <location>
        <begin position="120"/>
        <end position="133"/>
    </location>
</feature>
<evidence type="ECO:0000313" key="2">
    <source>
        <dbReference type="EMBL" id="MFD3001339.1"/>
    </source>
</evidence>
<name>A0ABW6BY78_9BACT</name>
<gene>
    <name evidence="2" type="ORF">ACFS7Z_13270</name>
</gene>
<accession>A0ABW6BY78</accession>
<protein>
    <recommendedName>
        <fullName evidence="4">DUF4157 domain-containing protein</fullName>
    </recommendedName>
</protein>
<feature type="region of interest" description="Disordered" evidence="1">
    <location>
        <begin position="112"/>
        <end position="133"/>
    </location>
</feature>
<evidence type="ECO:0008006" key="4">
    <source>
        <dbReference type="Google" id="ProtNLM"/>
    </source>
</evidence>
<organism evidence="2 3">
    <name type="scientific">Pontibacter toksunensis</name>
    <dbReference type="NCBI Taxonomy" id="1332631"/>
    <lineage>
        <taxon>Bacteria</taxon>
        <taxon>Pseudomonadati</taxon>
        <taxon>Bacteroidota</taxon>
        <taxon>Cytophagia</taxon>
        <taxon>Cytophagales</taxon>
        <taxon>Hymenobacteraceae</taxon>
        <taxon>Pontibacter</taxon>
    </lineage>
</organism>
<comment type="caution">
    <text evidence="2">The sequence shown here is derived from an EMBL/GenBank/DDBJ whole genome shotgun (WGS) entry which is preliminary data.</text>
</comment>
<evidence type="ECO:0000256" key="1">
    <source>
        <dbReference type="SAM" id="MobiDB-lite"/>
    </source>
</evidence>
<keyword evidence="3" id="KW-1185">Reference proteome</keyword>
<dbReference type="Proteomes" id="UP001597641">
    <property type="component" value="Unassembled WGS sequence"/>
</dbReference>
<sequence length="133" mass="15212">MEFKVVERSPFARIARTVLKSKNVAMVLGKSIHLSGVSRDTFLKDEGWVAHELCHIRQFKEHGYLRFLWLYLLESMRVGYYNNKFEVEARLEGMKHRRHMSPALLAASEVKPAGAPLPADTKRVEGAKEEGQS</sequence>
<proteinExistence type="predicted"/>
<evidence type="ECO:0000313" key="3">
    <source>
        <dbReference type="Proteomes" id="UP001597641"/>
    </source>
</evidence>
<dbReference type="RefSeq" id="WP_377485288.1">
    <property type="nucleotide sequence ID" value="NZ_JBHUOX010000009.1"/>
</dbReference>
<reference evidence="3" key="1">
    <citation type="journal article" date="2019" name="Int. J. Syst. Evol. Microbiol.">
        <title>The Global Catalogue of Microorganisms (GCM) 10K type strain sequencing project: providing services to taxonomists for standard genome sequencing and annotation.</title>
        <authorList>
            <consortium name="The Broad Institute Genomics Platform"/>
            <consortium name="The Broad Institute Genome Sequencing Center for Infectious Disease"/>
            <person name="Wu L."/>
            <person name="Ma J."/>
        </authorList>
    </citation>
    <scope>NUCLEOTIDE SEQUENCE [LARGE SCALE GENOMIC DNA]</scope>
    <source>
        <strain evidence="3">KCTC 23984</strain>
    </source>
</reference>
<dbReference type="EMBL" id="JBHUOX010000009">
    <property type="protein sequence ID" value="MFD3001339.1"/>
    <property type="molecule type" value="Genomic_DNA"/>
</dbReference>